<keyword evidence="1" id="KW-0812">Transmembrane</keyword>
<evidence type="ECO:0000313" key="3">
    <source>
        <dbReference type="Proteomes" id="UP000199331"/>
    </source>
</evidence>
<organism evidence="2 3">
    <name type="scientific">Qipengyuania nanhaisediminis</name>
    <dbReference type="NCBI Taxonomy" id="604088"/>
    <lineage>
        <taxon>Bacteria</taxon>
        <taxon>Pseudomonadati</taxon>
        <taxon>Pseudomonadota</taxon>
        <taxon>Alphaproteobacteria</taxon>
        <taxon>Sphingomonadales</taxon>
        <taxon>Erythrobacteraceae</taxon>
        <taxon>Qipengyuania</taxon>
    </lineage>
</organism>
<feature type="transmembrane region" description="Helical" evidence="1">
    <location>
        <begin position="137"/>
        <end position="155"/>
    </location>
</feature>
<gene>
    <name evidence="2" type="ORF">SAMN04488060_0423</name>
</gene>
<feature type="transmembrane region" description="Helical" evidence="1">
    <location>
        <begin position="75"/>
        <end position="96"/>
    </location>
</feature>
<proteinExistence type="predicted"/>
<sequence>MTARTHIRGRPGLWVGLFFASAGVIIALRLSGAIEEPVGFILLALSMGLMIPFNKAMKNSACTYSEAMDVYNRRMMVCSIGYVLGLGIAIVLWRNYELADWTVFALTLLPILPTFGMIWAMARYLKEESDEYLRHKSMMASLAALGFVLALGIFWGFLEMFGLVPHIWAWWVLPAWAIGLAGAQLWQKVRGA</sequence>
<evidence type="ECO:0000256" key="1">
    <source>
        <dbReference type="SAM" id="Phobius"/>
    </source>
</evidence>
<dbReference type="AlphaFoldDB" id="A0A1I5KPM8"/>
<keyword evidence="1" id="KW-1133">Transmembrane helix</keyword>
<feature type="transmembrane region" description="Helical" evidence="1">
    <location>
        <begin position="37"/>
        <end position="54"/>
    </location>
</feature>
<protein>
    <submittedName>
        <fullName evidence="2">Uncharacterized protein</fullName>
    </submittedName>
</protein>
<dbReference type="Proteomes" id="UP000199331">
    <property type="component" value="Unassembled WGS sequence"/>
</dbReference>
<reference evidence="3" key="1">
    <citation type="submission" date="2016-10" db="EMBL/GenBank/DDBJ databases">
        <authorList>
            <person name="Varghese N."/>
            <person name="Submissions S."/>
        </authorList>
    </citation>
    <scope>NUCLEOTIDE SEQUENCE [LARGE SCALE GENOMIC DNA]</scope>
    <source>
        <strain evidence="3">CGMCC 1.7715</strain>
    </source>
</reference>
<feature type="transmembrane region" description="Helical" evidence="1">
    <location>
        <begin position="102"/>
        <end position="125"/>
    </location>
</feature>
<name>A0A1I5KPM8_9SPHN</name>
<dbReference type="EMBL" id="FOWZ01000001">
    <property type="protein sequence ID" value="SFO86857.1"/>
    <property type="molecule type" value="Genomic_DNA"/>
</dbReference>
<dbReference type="RefSeq" id="WP_090476867.1">
    <property type="nucleotide sequence ID" value="NZ_FOWZ01000001.1"/>
</dbReference>
<feature type="transmembrane region" description="Helical" evidence="1">
    <location>
        <begin position="167"/>
        <end position="186"/>
    </location>
</feature>
<keyword evidence="1" id="KW-0472">Membrane</keyword>
<feature type="transmembrane region" description="Helical" evidence="1">
    <location>
        <begin position="12"/>
        <end position="31"/>
    </location>
</feature>
<keyword evidence="3" id="KW-1185">Reference proteome</keyword>
<evidence type="ECO:0000313" key="2">
    <source>
        <dbReference type="EMBL" id="SFO86857.1"/>
    </source>
</evidence>
<dbReference type="STRING" id="604088.SAMN04488060_0423"/>
<dbReference type="OrthoDB" id="119964at2"/>
<accession>A0A1I5KPM8</accession>